<dbReference type="OrthoDB" id="3249498at2759"/>
<name>A0A0C9USM7_SPHS4</name>
<accession>A0A0C9USM7</accession>
<proteinExistence type="predicted"/>
<sequence>MTLVVWIAITIKGIDNLLPYMDNTFSYETNPTLEYYAPYSKHYPKRAIIQDLNWFADHVQSTHGLYFFVDEEWDFTDADSIILCDAFMVDLGFYIPTKALSFASNISPNPLILNILFYEALTIASAMAWAANLPVPPCHLLVYTNSLDTVELFHSLRVKDRYNKLLLFVVPEFKGHKDPTKGDTWAEGDSMECKSIVAGYFCAYDKVYVELNNLLVSLKKEDVVAEKKQKAEEEQKKKEKEALVASGSGKGKGKAVEETVVIDLDSEVEGKFIETCLNCKKNKITCIFTHPTNSKKSA</sequence>
<dbReference type="Proteomes" id="UP000054279">
    <property type="component" value="Unassembled WGS sequence"/>
</dbReference>
<gene>
    <name evidence="1" type="ORF">M422DRAFT_259694</name>
</gene>
<keyword evidence="2" id="KW-1185">Reference proteome</keyword>
<evidence type="ECO:0000313" key="1">
    <source>
        <dbReference type="EMBL" id="KIJ37824.1"/>
    </source>
</evidence>
<protein>
    <submittedName>
        <fullName evidence="1">Unplaced genomic scaffold SPHSTscaffold_91, whole genome shotgun sequence</fullName>
    </submittedName>
</protein>
<reference evidence="1 2" key="1">
    <citation type="submission" date="2014-06" db="EMBL/GenBank/DDBJ databases">
        <title>Evolutionary Origins and Diversification of the Mycorrhizal Mutualists.</title>
        <authorList>
            <consortium name="DOE Joint Genome Institute"/>
            <consortium name="Mycorrhizal Genomics Consortium"/>
            <person name="Kohler A."/>
            <person name="Kuo A."/>
            <person name="Nagy L.G."/>
            <person name="Floudas D."/>
            <person name="Copeland A."/>
            <person name="Barry K.W."/>
            <person name="Cichocki N."/>
            <person name="Veneault-Fourrey C."/>
            <person name="LaButti K."/>
            <person name="Lindquist E.A."/>
            <person name="Lipzen A."/>
            <person name="Lundell T."/>
            <person name="Morin E."/>
            <person name="Murat C."/>
            <person name="Riley R."/>
            <person name="Ohm R."/>
            <person name="Sun H."/>
            <person name="Tunlid A."/>
            <person name="Henrissat B."/>
            <person name="Grigoriev I.V."/>
            <person name="Hibbett D.S."/>
            <person name="Martin F."/>
        </authorList>
    </citation>
    <scope>NUCLEOTIDE SEQUENCE [LARGE SCALE GENOMIC DNA]</scope>
    <source>
        <strain evidence="1 2">SS14</strain>
    </source>
</reference>
<dbReference type="AlphaFoldDB" id="A0A0C9USM7"/>
<evidence type="ECO:0000313" key="2">
    <source>
        <dbReference type="Proteomes" id="UP000054279"/>
    </source>
</evidence>
<dbReference type="EMBL" id="KN837166">
    <property type="protein sequence ID" value="KIJ37824.1"/>
    <property type="molecule type" value="Genomic_DNA"/>
</dbReference>
<organism evidence="1 2">
    <name type="scientific">Sphaerobolus stellatus (strain SS14)</name>
    <dbReference type="NCBI Taxonomy" id="990650"/>
    <lineage>
        <taxon>Eukaryota</taxon>
        <taxon>Fungi</taxon>
        <taxon>Dikarya</taxon>
        <taxon>Basidiomycota</taxon>
        <taxon>Agaricomycotina</taxon>
        <taxon>Agaricomycetes</taxon>
        <taxon>Phallomycetidae</taxon>
        <taxon>Geastrales</taxon>
        <taxon>Sphaerobolaceae</taxon>
        <taxon>Sphaerobolus</taxon>
    </lineage>
</organism>
<dbReference type="HOGENOM" id="CLU_934376_0_0_1"/>